<dbReference type="PANTHER" id="PTHR33495">
    <property type="entry name" value="ANTI-SIGMA FACTOR ANTAGONIST TM_1081-RELATED-RELATED"/>
    <property type="match status" value="1"/>
</dbReference>
<sequence length="126" mass="13467">MTAAVELTPMSNGSDDRILVAALTGALDHSNADQLREDVRAALAPEQRELVLDLTALEFCDSTGLRTLLDVRELLSERGGAVSLVNLNARLSKMFRITGLIRGFEVTADLAEALGGARARIRSSSS</sequence>
<feature type="domain" description="STAS" evidence="3">
    <location>
        <begin position="18"/>
        <end position="117"/>
    </location>
</feature>
<dbReference type="Proteomes" id="UP000610966">
    <property type="component" value="Unassembled WGS sequence"/>
</dbReference>
<comment type="caution">
    <text evidence="4">The sequence shown here is derived from an EMBL/GenBank/DDBJ whole genome shotgun (WGS) entry which is preliminary data.</text>
</comment>
<dbReference type="CDD" id="cd07043">
    <property type="entry name" value="STAS_anti-anti-sigma_factors"/>
    <property type="match status" value="1"/>
</dbReference>
<organism evidence="4 5">
    <name type="scientific">Sphaerimonospora thailandensis</name>
    <dbReference type="NCBI Taxonomy" id="795644"/>
    <lineage>
        <taxon>Bacteria</taxon>
        <taxon>Bacillati</taxon>
        <taxon>Actinomycetota</taxon>
        <taxon>Actinomycetes</taxon>
        <taxon>Streptosporangiales</taxon>
        <taxon>Streptosporangiaceae</taxon>
        <taxon>Sphaerimonospora</taxon>
    </lineage>
</organism>
<comment type="similarity">
    <text evidence="1 2">Belongs to the anti-sigma-factor antagonist family.</text>
</comment>
<dbReference type="InterPro" id="IPR002645">
    <property type="entry name" value="STAS_dom"/>
</dbReference>
<protein>
    <recommendedName>
        <fullName evidence="2">Anti-sigma factor antagonist</fullName>
    </recommendedName>
</protein>
<keyword evidence="5" id="KW-1185">Reference proteome</keyword>
<dbReference type="NCBIfam" id="TIGR00377">
    <property type="entry name" value="ant_ant_sig"/>
    <property type="match status" value="1"/>
</dbReference>
<evidence type="ECO:0000256" key="2">
    <source>
        <dbReference type="RuleBase" id="RU003749"/>
    </source>
</evidence>
<dbReference type="PROSITE" id="PS50801">
    <property type="entry name" value="STAS"/>
    <property type="match status" value="1"/>
</dbReference>
<dbReference type="InterPro" id="IPR003658">
    <property type="entry name" value="Anti-sigma_ant"/>
</dbReference>
<proteinExistence type="inferred from homology"/>
<dbReference type="PANTHER" id="PTHR33495:SF2">
    <property type="entry name" value="ANTI-SIGMA FACTOR ANTAGONIST TM_1081-RELATED"/>
    <property type="match status" value="1"/>
</dbReference>
<dbReference type="GO" id="GO:0043856">
    <property type="term" value="F:anti-sigma factor antagonist activity"/>
    <property type="evidence" value="ECO:0007669"/>
    <property type="project" value="InterPro"/>
</dbReference>
<evidence type="ECO:0000256" key="1">
    <source>
        <dbReference type="ARBA" id="ARBA00009013"/>
    </source>
</evidence>
<dbReference type="RefSeq" id="WP_204017493.1">
    <property type="nucleotide sequence ID" value="NZ_BOOG01000040.1"/>
</dbReference>
<gene>
    <name evidence="4" type="primary">arsI_2</name>
    <name evidence="4" type="ORF">Mth01_40620</name>
</gene>
<name>A0A8J3W029_9ACTN</name>
<evidence type="ECO:0000259" key="3">
    <source>
        <dbReference type="PROSITE" id="PS50801"/>
    </source>
</evidence>
<dbReference type="Pfam" id="PF01740">
    <property type="entry name" value="STAS"/>
    <property type="match status" value="1"/>
</dbReference>
<evidence type="ECO:0000313" key="5">
    <source>
        <dbReference type="Proteomes" id="UP000610966"/>
    </source>
</evidence>
<accession>A0A8J3W029</accession>
<dbReference type="InterPro" id="IPR036513">
    <property type="entry name" value="STAS_dom_sf"/>
</dbReference>
<evidence type="ECO:0000313" key="4">
    <source>
        <dbReference type="EMBL" id="GIH71809.1"/>
    </source>
</evidence>
<dbReference type="Gene3D" id="3.30.750.24">
    <property type="entry name" value="STAS domain"/>
    <property type="match status" value="1"/>
</dbReference>
<reference evidence="4" key="1">
    <citation type="submission" date="2021-01" db="EMBL/GenBank/DDBJ databases">
        <title>Whole genome shotgun sequence of Sphaerimonospora thailandensis NBRC 107569.</title>
        <authorList>
            <person name="Komaki H."/>
            <person name="Tamura T."/>
        </authorList>
    </citation>
    <scope>NUCLEOTIDE SEQUENCE</scope>
    <source>
        <strain evidence="4">NBRC 107569</strain>
    </source>
</reference>
<dbReference type="EMBL" id="BOOG01000040">
    <property type="protein sequence ID" value="GIH71809.1"/>
    <property type="molecule type" value="Genomic_DNA"/>
</dbReference>
<dbReference type="SUPFAM" id="SSF52091">
    <property type="entry name" value="SpoIIaa-like"/>
    <property type="match status" value="1"/>
</dbReference>
<dbReference type="AlphaFoldDB" id="A0A8J3W029"/>